<protein>
    <submittedName>
        <fullName evidence="1">Uncharacterized protein</fullName>
    </submittedName>
</protein>
<dbReference type="EMBL" id="CARXXK010001057">
    <property type="protein sequence ID" value="CAI6372642.1"/>
    <property type="molecule type" value="Genomic_DNA"/>
</dbReference>
<keyword evidence="2" id="KW-1185">Reference proteome</keyword>
<comment type="caution">
    <text evidence="1">The sequence shown here is derived from an EMBL/GenBank/DDBJ whole genome shotgun (WGS) entry which is preliminary data.</text>
</comment>
<dbReference type="AlphaFoldDB" id="A0AAV0XYX0"/>
<evidence type="ECO:0000313" key="2">
    <source>
        <dbReference type="Proteomes" id="UP001160148"/>
    </source>
</evidence>
<organism evidence="1 2">
    <name type="scientific">Macrosiphum euphorbiae</name>
    <name type="common">potato aphid</name>
    <dbReference type="NCBI Taxonomy" id="13131"/>
    <lineage>
        <taxon>Eukaryota</taxon>
        <taxon>Metazoa</taxon>
        <taxon>Ecdysozoa</taxon>
        <taxon>Arthropoda</taxon>
        <taxon>Hexapoda</taxon>
        <taxon>Insecta</taxon>
        <taxon>Pterygota</taxon>
        <taxon>Neoptera</taxon>
        <taxon>Paraneoptera</taxon>
        <taxon>Hemiptera</taxon>
        <taxon>Sternorrhyncha</taxon>
        <taxon>Aphidomorpha</taxon>
        <taxon>Aphidoidea</taxon>
        <taxon>Aphididae</taxon>
        <taxon>Macrosiphini</taxon>
        <taxon>Macrosiphum</taxon>
    </lineage>
</organism>
<accession>A0AAV0XYX0</accession>
<evidence type="ECO:0000313" key="1">
    <source>
        <dbReference type="EMBL" id="CAI6372642.1"/>
    </source>
</evidence>
<gene>
    <name evidence="1" type="ORF">MEUPH1_LOCUS26488</name>
</gene>
<reference evidence="1 2" key="1">
    <citation type="submission" date="2023-01" db="EMBL/GenBank/DDBJ databases">
        <authorList>
            <person name="Whitehead M."/>
        </authorList>
    </citation>
    <scope>NUCLEOTIDE SEQUENCE [LARGE SCALE GENOMIC DNA]</scope>
</reference>
<sequence length="81" mass="9226">MAIKRKILPSSPSVDIQRVFYMARVFPVNHGILMANLFDYNENFFLRQVGSNITSVNGLPRLTNNSLESFHNALRNKCNSP</sequence>
<proteinExistence type="predicted"/>
<dbReference type="Proteomes" id="UP001160148">
    <property type="component" value="Unassembled WGS sequence"/>
</dbReference>
<name>A0AAV0XYX0_9HEMI</name>